<dbReference type="InterPro" id="IPR006578">
    <property type="entry name" value="MADF-dom"/>
</dbReference>
<evidence type="ECO:0000259" key="2">
    <source>
        <dbReference type="PROSITE" id="PS51029"/>
    </source>
</evidence>
<keyword evidence="4" id="KW-1185">Reference proteome</keyword>
<feature type="compositionally biased region" description="Basic and acidic residues" evidence="1">
    <location>
        <begin position="139"/>
        <end position="150"/>
    </location>
</feature>
<dbReference type="SMART" id="SM00595">
    <property type="entry name" value="MADF"/>
    <property type="match status" value="1"/>
</dbReference>
<dbReference type="EMBL" id="JAVRBK010000002">
    <property type="protein sequence ID" value="KAK5647501.1"/>
    <property type="molecule type" value="Genomic_DNA"/>
</dbReference>
<dbReference type="PANTHER" id="PTHR21505">
    <property type="entry name" value="MADF DOMAIN-CONTAINING PROTEIN-RELATED"/>
    <property type="match status" value="1"/>
</dbReference>
<reference evidence="3 4" key="1">
    <citation type="journal article" date="2024" name="Insects">
        <title>An Improved Chromosome-Level Genome Assembly of the Firefly Pyrocoelia pectoralis.</title>
        <authorList>
            <person name="Fu X."/>
            <person name="Meyer-Rochow V.B."/>
            <person name="Ballantyne L."/>
            <person name="Zhu X."/>
        </authorList>
    </citation>
    <scope>NUCLEOTIDE SEQUENCE [LARGE SCALE GENOMIC DNA]</scope>
    <source>
        <strain evidence="3">XCY_ONT2</strain>
    </source>
</reference>
<proteinExistence type="predicted"/>
<feature type="compositionally biased region" description="Polar residues" evidence="1">
    <location>
        <begin position="127"/>
        <end position="138"/>
    </location>
</feature>
<comment type="caution">
    <text evidence="3">The sequence shown here is derived from an EMBL/GenBank/DDBJ whole genome shotgun (WGS) entry which is preliminary data.</text>
</comment>
<protein>
    <recommendedName>
        <fullName evidence="2">MADF domain-containing protein</fullName>
    </recommendedName>
</protein>
<organism evidence="3 4">
    <name type="scientific">Pyrocoelia pectoralis</name>
    <dbReference type="NCBI Taxonomy" id="417401"/>
    <lineage>
        <taxon>Eukaryota</taxon>
        <taxon>Metazoa</taxon>
        <taxon>Ecdysozoa</taxon>
        <taxon>Arthropoda</taxon>
        <taxon>Hexapoda</taxon>
        <taxon>Insecta</taxon>
        <taxon>Pterygota</taxon>
        <taxon>Neoptera</taxon>
        <taxon>Endopterygota</taxon>
        <taxon>Coleoptera</taxon>
        <taxon>Polyphaga</taxon>
        <taxon>Elateriformia</taxon>
        <taxon>Elateroidea</taxon>
        <taxon>Lampyridae</taxon>
        <taxon>Lampyrinae</taxon>
        <taxon>Pyrocoelia</taxon>
    </lineage>
</organism>
<feature type="region of interest" description="Disordered" evidence="1">
    <location>
        <begin position="254"/>
        <end position="300"/>
    </location>
</feature>
<dbReference type="Proteomes" id="UP001329430">
    <property type="component" value="Chromosome 2"/>
</dbReference>
<evidence type="ECO:0000313" key="3">
    <source>
        <dbReference type="EMBL" id="KAK5647501.1"/>
    </source>
</evidence>
<feature type="region of interest" description="Disordered" evidence="1">
    <location>
        <begin position="106"/>
        <end position="167"/>
    </location>
</feature>
<dbReference type="AlphaFoldDB" id="A0AAN7VLE0"/>
<sequence>MEWTNAKVCELIELYHDRPTLRDCRLKEYKDRNKKQDALQEIADTFGVDKQVVEKKIKNVVCHFLREIKRERDSSKSGAGNCDVYKSKWFCFNNLLFLKDRNTPKETTDTITQHTNDDEDSAKETQFVDQDQVAGTSKDTPKRGDNENKRLPKKLPGGGPQKIQKTSATEEALSIMRGIQGRHTSGLDQFKTFGELVGLRIKDLPSSNTQKIVKHLISNILFEAETGKYDYGNPLSGNYSQPFYPIPNYVQQPIPAPMPPNPNPYFEQPSFHGQTPTPSPQSGMSPTSSNHTVTVTDNDSIDNILMHL</sequence>
<accession>A0AAN7VLE0</accession>
<dbReference type="Pfam" id="PF10545">
    <property type="entry name" value="MADF_DNA_bdg"/>
    <property type="match status" value="1"/>
</dbReference>
<gene>
    <name evidence="3" type="ORF">RI129_002393</name>
</gene>
<dbReference type="PANTHER" id="PTHR21505:SF12">
    <property type="entry name" value="MADF DOMAIN-CONTAINING PROTEIN-RELATED"/>
    <property type="match status" value="1"/>
</dbReference>
<feature type="domain" description="MADF" evidence="2">
    <location>
        <begin position="10"/>
        <end position="103"/>
    </location>
</feature>
<dbReference type="PROSITE" id="PS51029">
    <property type="entry name" value="MADF"/>
    <property type="match status" value="1"/>
</dbReference>
<evidence type="ECO:0000313" key="4">
    <source>
        <dbReference type="Proteomes" id="UP001329430"/>
    </source>
</evidence>
<name>A0AAN7VLE0_9COLE</name>
<evidence type="ECO:0000256" key="1">
    <source>
        <dbReference type="SAM" id="MobiDB-lite"/>
    </source>
</evidence>
<feature type="compositionally biased region" description="Polar residues" evidence="1">
    <location>
        <begin position="271"/>
        <end position="298"/>
    </location>
</feature>
<feature type="compositionally biased region" description="Pro residues" evidence="1">
    <location>
        <begin position="254"/>
        <end position="263"/>
    </location>
</feature>